<reference evidence="1" key="2">
    <citation type="journal article" date="2015" name="Fish Shellfish Immunol.">
        <title>Early steps in the European eel (Anguilla anguilla)-Vibrio vulnificus interaction in the gills: Role of the RtxA13 toxin.</title>
        <authorList>
            <person name="Callol A."/>
            <person name="Pajuelo D."/>
            <person name="Ebbesson L."/>
            <person name="Teles M."/>
            <person name="MacKenzie S."/>
            <person name="Amaro C."/>
        </authorList>
    </citation>
    <scope>NUCLEOTIDE SEQUENCE</scope>
</reference>
<accession>A0A0E9UI65</accession>
<organism evidence="1">
    <name type="scientific">Anguilla anguilla</name>
    <name type="common">European freshwater eel</name>
    <name type="synonym">Muraena anguilla</name>
    <dbReference type="NCBI Taxonomy" id="7936"/>
    <lineage>
        <taxon>Eukaryota</taxon>
        <taxon>Metazoa</taxon>
        <taxon>Chordata</taxon>
        <taxon>Craniata</taxon>
        <taxon>Vertebrata</taxon>
        <taxon>Euteleostomi</taxon>
        <taxon>Actinopterygii</taxon>
        <taxon>Neopterygii</taxon>
        <taxon>Teleostei</taxon>
        <taxon>Anguilliformes</taxon>
        <taxon>Anguillidae</taxon>
        <taxon>Anguilla</taxon>
    </lineage>
</organism>
<sequence length="50" mass="5610">MDFIRLNTDHPLGSTFSRSGVGNGAHRMGIKAKTQQFYLKMGYCTSMLQI</sequence>
<dbReference type="AlphaFoldDB" id="A0A0E9UI65"/>
<evidence type="ECO:0000313" key="1">
    <source>
        <dbReference type="EMBL" id="JAH64688.1"/>
    </source>
</evidence>
<reference evidence="1" key="1">
    <citation type="submission" date="2014-11" db="EMBL/GenBank/DDBJ databases">
        <authorList>
            <person name="Amaro Gonzalez C."/>
        </authorList>
    </citation>
    <scope>NUCLEOTIDE SEQUENCE</scope>
</reference>
<dbReference type="EMBL" id="GBXM01043889">
    <property type="protein sequence ID" value="JAH64688.1"/>
    <property type="molecule type" value="Transcribed_RNA"/>
</dbReference>
<name>A0A0E9UI65_ANGAN</name>
<protein>
    <submittedName>
        <fullName evidence="1">Uncharacterized protein</fullName>
    </submittedName>
</protein>
<proteinExistence type="predicted"/>